<dbReference type="Pfam" id="PF00753">
    <property type="entry name" value="Lactamase_B"/>
    <property type="match status" value="1"/>
</dbReference>
<evidence type="ECO:0000256" key="4">
    <source>
        <dbReference type="ARBA" id="ARBA00022801"/>
    </source>
</evidence>
<evidence type="ECO:0000313" key="8">
    <source>
        <dbReference type="EMBL" id="MCD7130747.1"/>
    </source>
</evidence>
<proteinExistence type="inferred from homology"/>
<evidence type="ECO:0000256" key="2">
    <source>
        <dbReference type="ARBA" id="ARBA00007749"/>
    </source>
</evidence>
<evidence type="ECO:0000256" key="5">
    <source>
        <dbReference type="ARBA" id="ARBA00022833"/>
    </source>
</evidence>
<evidence type="ECO:0000313" key="9">
    <source>
        <dbReference type="Proteomes" id="UP000534578"/>
    </source>
</evidence>
<dbReference type="RefSeq" id="WP_182578475.1">
    <property type="nucleotide sequence ID" value="NZ_JACIVE010000055.1"/>
</dbReference>
<comment type="caution">
    <text evidence="7">The sequence shown here is derived from an EMBL/GenBank/DDBJ whole genome shotgun (WGS) entry which is preliminary data.</text>
</comment>
<dbReference type="PANTHER" id="PTHR42978:SF2">
    <property type="entry name" value="102 KBASES UNSTABLE REGION: FROM 1 TO 119443"/>
    <property type="match status" value="1"/>
</dbReference>
<accession>A0A7W3YKS9</accession>
<keyword evidence="4" id="KW-0378">Hydrolase</keyword>
<dbReference type="InterPro" id="IPR051013">
    <property type="entry name" value="MBL_superfamily_lactonases"/>
</dbReference>
<keyword evidence="3" id="KW-0479">Metal-binding</keyword>
<dbReference type="GO" id="GO:0016787">
    <property type="term" value="F:hydrolase activity"/>
    <property type="evidence" value="ECO:0007669"/>
    <property type="project" value="UniProtKB-KW"/>
</dbReference>
<dbReference type="InterPro" id="IPR001279">
    <property type="entry name" value="Metallo-B-lactamas"/>
</dbReference>
<comment type="similarity">
    <text evidence="2">Belongs to the metallo-beta-lactamase superfamily.</text>
</comment>
<dbReference type="SMART" id="SM00849">
    <property type="entry name" value="Lactamase_B"/>
    <property type="match status" value="1"/>
</dbReference>
<dbReference type="CDD" id="cd07729">
    <property type="entry name" value="AHL_lactonase_MBL-fold"/>
    <property type="match status" value="1"/>
</dbReference>
<evidence type="ECO:0000256" key="1">
    <source>
        <dbReference type="ARBA" id="ARBA00001947"/>
    </source>
</evidence>
<reference evidence="8 10" key="2">
    <citation type="submission" date="2021-12" db="EMBL/GenBank/DDBJ databases">
        <title>A phylogenomic analysis of Limosilactobacillus reuteri reveals ancient and stable evolutionary relationships with rodents and birds and zoonotic transmission to humans.</title>
        <authorList>
            <person name="Li F."/>
            <person name="Li X."/>
            <person name="Cheng C."/>
            <person name="Tollenaar S."/>
            <person name="Zhang J.S."/>
            <person name="Simpson D."/>
            <person name="Tasseva G."/>
            <person name="Perez-Munoz M.E."/>
            <person name="Frese S."/>
            <person name="Gaenzle M.G."/>
            <person name="Walter J."/>
            <person name="Zheng J."/>
        </authorList>
    </citation>
    <scope>NUCLEOTIDE SEQUENCE [LARGE SCALE GENOMIC DNA]</scope>
    <source>
        <strain evidence="8 10">BG-MG3-B</strain>
    </source>
</reference>
<dbReference type="Proteomes" id="UP000534578">
    <property type="component" value="Unassembled WGS sequence"/>
</dbReference>
<dbReference type="PANTHER" id="PTHR42978">
    <property type="entry name" value="QUORUM-QUENCHING LACTONASE YTNP-RELATED-RELATED"/>
    <property type="match status" value="1"/>
</dbReference>
<evidence type="ECO:0000256" key="3">
    <source>
        <dbReference type="ARBA" id="ARBA00022723"/>
    </source>
</evidence>
<sequence length="278" mass="31207">MSFQIKIHIFHTGTVIVDKNLPFHHSGQGPLAFLGLNHFSKKDKLELPVSSYLIEHPNGLILIDTGWNTVNRNRISQLRNLSFQYPVNQAKLPAGQAINEQLNTMGIHTHDLDYVLLSHLHCDHADGLSLVKDAKNILVSEEEWYSANRDHIRYLHHEWKNIPVHTFKLQNTGLGAYGRSFDLLGDGSIQMIWEPGHSTGLCATKVQLPGQEKYVMLAADGGYAVKSWQDNLTPGLVVNRLAAQKSLNFLKETAHDPNCIECLANHDPNVQPHIITLN</sequence>
<evidence type="ECO:0000313" key="10">
    <source>
        <dbReference type="Proteomes" id="UP001199710"/>
    </source>
</evidence>
<dbReference type="Gene3D" id="3.60.15.10">
    <property type="entry name" value="Ribonuclease Z/Hydroxyacylglutathione hydrolase-like"/>
    <property type="match status" value="1"/>
</dbReference>
<keyword evidence="10" id="KW-1185">Reference proteome</keyword>
<comment type="cofactor">
    <cofactor evidence="1">
        <name>Zn(2+)</name>
        <dbReference type="ChEBI" id="CHEBI:29105"/>
    </cofactor>
</comment>
<name>A0A7W3YKS9_9LACO</name>
<organism evidence="7 9">
    <name type="scientific">Limosilactobacillus agrestis</name>
    <dbReference type="NCBI Taxonomy" id="2759748"/>
    <lineage>
        <taxon>Bacteria</taxon>
        <taxon>Bacillati</taxon>
        <taxon>Bacillota</taxon>
        <taxon>Bacilli</taxon>
        <taxon>Lactobacillales</taxon>
        <taxon>Lactobacillaceae</taxon>
        <taxon>Limosilactobacillus</taxon>
    </lineage>
</organism>
<dbReference type="AlphaFoldDB" id="A0A7W3YKS9"/>
<reference evidence="7 9" key="1">
    <citation type="submission" date="2020-07" db="EMBL/GenBank/DDBJ databases">
        <title>Description of Limosilactobacillus balticus sp. nov., Limosilactobacillus agrestis sp. nov., Limosilactobacillus albertensis sp. nov., Limosilactobacillus rudii sp. nov., Limosilactobacillus fastidiosus sp. nov., five novel Limosilactobacillus species isolated from the vertebrate gastrointestinal tract, and proposal of 6 subspecies of Limosilactobacillus reuteri adapted to the gastrointestinal tract of specific vertebrate hosts.</title>
        <authorList>
            <person name="Li F."/>
            <person name="Cheng C."/>
            <person name="Zheng J."/>
            <person name="Quevedo R.M."/>
            <person name="Li J."/>
            <person name="Roos S."/>
            <person name="Gaenzle M.G."/>
            <person name="Walter J."/>
        </authorList>
    </citation>
    <scope>NUCLEOTIDE SEQUENCE [LARGE SCALE GENOMIC DNA]</scope>
    <source>
        <strain evidence="7 9">BG-MG3-A</strain>
    </source>
</reference>
<dbReference type="SUPFAM" id="SSF56281">
    <property type="entry name" value="Metallo-hydrolase/oxidoreductase"/>
    <property type="match status" value="1"/>
</dbReference>
<dbReference type="EMBL" id="JAJPDE010000066">
    <property type="protein sequence ID" value="MCD7130747.1"/>
    <property type="molecule type" value="Genomic_DNA"/>
</dbReference>
<gene>
    <name evidence="7" type="ORF">H5R92_05285</name>
    <name evidence="8" type="ORF">LTY36_06070</name>
</gene>
<dbReference type="GO" id="GO:0046872">
    <property type="term" value="F:metal ion binding"/>
    <property type="evidence" value="ECO:0007669"/>
    <property type="project" value="UniProtKB-KW"/>
</dbReference>
<evidence type="ECO:0000313" key="7">
    <source>
        <dbReference type="EMBL" id="MBB1095594.1"/>
    </source>
</evidence>
<protein>
    <submittedName>
        <fullName evidence="7">N-acyl homoserine lactonase family protein</fullName>
    </submittedName>
</protein>
<evidence type="ECO:0000259" key="6">
    <source>
        <dbReference type="SMART" id="SM00849"/>
    </source>
</evidence>
<dbReference type="Proteomes" id="UP001199710">
    <property type="component" value="Unassembled WGS sequence"/>
</dbReference>
<feature type="domain" description="Metallo-beta-lactamase" evidence="6">
    <location>
        <begin position="48"/>
        <end position="266"/>
    </location>
</feature>
<keyword evidence="5" id="KW-0862">Zinc</keyword>
<dbReference type="EMBL" id="JACIVE010000055">
    <property type="protein sequence ID" value="MBB1095594.1"/>
    <property type="molecule type" value="Genomic_DNA"/>
</dbReference>
<dbReference type="InterPro" id="IPR036866">
    <property type="entry name" value="RibonucZ/Hydroxyglut_hydro"/>
</dbReference>